<proteinExistence type="predicted"/>
<name>A0AAD7ZER0_DIPPU</name>
<keyword evidence="2" id="KW-1185">Reference proteome</keyword>
<accession>A0AAD7ZER0</accession>
<evidence type="ECO:0000313" key="1">
    <source>
        <dbReference type="EMBL" id="KAJ9579016.1"/>
    </source>
</evidence>
<organism evidence="1 2">
    <name type="scientific">Diploptera punctata</name>
    <name type="common">Pacific beetle cockroach</name>
    <dbReference type="NCBI Taxonomy" id="6984"/>
    <lineage>
        <taxon>Eukaryota</taxon>
        <taxon>Metazoa</taxon>
        <taxon>Ecdysozoa</taxon>
        <taxon>Arthropoda</taxon>
        <taxon>Hexapoda</taxon>
        <taxon>Insecta</taxon>
        <taxon>Pterygota</taxon>
        <taxon>Neoptera</taxon>
        <taxon>Polyneoptera</taxon>
        <taxon>Dictyoptera</taxon>
        <taxon>Blattodea</taxon>
        <taxon>Blaberoidea</taxon>
        <taxon>Blaberidae</taxon>
        <taxon>Diplopterinae</taxon>
        <taxon>Diploptera</taxon>
    </lineage>
</organism>
<dbReference type="EMBL" id="JASPKZ010008768">
    <property type="protein sequence ID" value="KAJ9579016.1"/>
    <property type="molecule type" value="Genomic_DNA"/>
</dbReference>
<gene>
    <name evidence="1" type="ORF">L9F63_024876</name>
</gene>
<dbReference type="Proteomes" id="UP001233999">
    <property type="component" value="Unassembled WGS sequence"/>
</dbReference>
<reference evidence="1" key="2">
    <citation type="submission" date="2023-05" db="EMBL/GenBank/DDBJ databases">
        <authorList>
            <person name="Fouks B."/>
        </authorList>
    </citation>
    <scope>NUCLEOTIDE SEQUENCE</scope>
    <source>
        <strain evidence="1">Stay&amp;Tobe</strain>
        <tissue evidence="1">Testes</tissue>
    </source>
</reference>
<feature type="non-terminal residue" evidence="1">
    <location>
        <position position="1"/>
    </location>
</feature>
<comment type="caution">
    <text evidence="1">The sequence shown here is derived from an EMBL/GenBank/DDBJ whole genome shotgun (WGS) entry which is preliminary data.</text>
</comment>
<feature type="non-terminal residue" evidence="1">
    <location>
        <position position="85"/>
    </location>
</feature>
<dbReference type="AlphaFoldDB" id="A0AAD7ZER0"/>
<sequence>VKICLISLLQKVEQNARNSSNIRGLLIEPCLYFVMMSLLSTRLQLFEASRTSSMEADAFFSMRLRDEIKAFAPLYSYGPFYVIPC</sequence>
<protein>
    <submittedName>
        <fullName evidence="1">Uncharacterized protein</fullName>
    </submittedName>
</protein>
<reference evidence="1" key="1">
    <citation type="journal article" date="2023" name="IScience">
        <title>Live-bearing cockroach genome reveals convergent evolutionary mechanisms linked to viviparity in insects and beyond.</title>
        <authorList>
            <person name="Fouks B."/>
            <person name="Harrison M.C."/>
            <person name="Mikhailova A.A."/>
            <person name="Marchal E."/>
            <person name="English S."/>
            <person name="Carruthers M."/>
            <person name="Jennings E.C."/>
            <person name="Chiamaka E.L."/>
            <person name="Frigard R.A."/>
            <person name="Pippel M."/>
            <person name="Attardo G.M."/>
            <person name="Benoit J.B."/>
            <person name="Bornberg-Bauer E."/>
            <person name="Tobe S.S."/>
        </authorList>
    </citation>
    <scope>NUCLEOTIDE SEQUENCE</scope>
    <source>
        <strain evidence="1">Stay&amp;Tobe</strain>
    </source>
</reference>
<evidence type="ECO:0000313" key="2">
    <source>
        <dbReference type="Proteomes" id="UP001233999"/>
    </source>
</evidence>